<evidence type="ECO:0000313" key="3">
    <source>
        <dbReference type="EMBL" id="VUC31052.1"/>
    </source>
</evidence>
<feature type="compositionally biased region" description="Basic and acidic residues" evidence="2">
    <location>
        <begin position="23"/>
        <end position="34"/>
    </location>
</feature>
<evidence type="ECO:0000313" key="4">
    <source>
        <dbReference type="Proteomes" id="UP000766486"/>
    </source>
</evidence>
<dbReference type="Proteomes" id="UP000766486">
    <property type="component" value="Unassembled WGS sequence"/>
</dbReference>
<organism evidence="3 4">
    <name type="scientific">Bionectria ochroleuca</name>
    <name type="common">Gliocladium roseum</name>
    <dbReference type="NCBI Taxonomy" id="29856"/>
    <lineage>
        <taxon>Eukaryota</taxon>
        <taxon>Fungi</taxon>
        <taxon>Dikarya</taxon>
        <taxon>Ascomycota</taxon>
        <taxon>Pezizomycotina</taxon>
        <taxon>Sordariomycetes</taxon>
        <taxon>Hypocreomycetidae</taxon>
        <taxon>Hypocreales</taxon>
        <taxon>Bionectriaceae</taxon>
        <taxon>Clonostachys</taxon>
    </lineage>
</organism>
<reference evidence="3 4" key="1">
    <citation type="submission" date="2019-06" db="EMBL/GenBank/DDBJ databases">
        <authorList>
            <person name="Broberg M."/>
        </authorList>
    </citation>
    <scope>NUCLEOTIDE SEQUENCE [LARGE SCALE GENOMIC DNA]</scope>
</reference>
<keyword evidence="1" id="KW-0175">Coiled coil</keyword>
<feature type="region of interest" description="Disordered" evidence="2">
    <location>
        <begin position="1"/>
        <end position="34"/>
    </location>
</feature>
<name>A0ABY6UII4_BIOOC</name>
<protein>
    <submittedName>
        <fullName evidence="3">Uncharacterized protein</fullName>
    </submittedName>
</protein>
<gene>
    <name evidence="3" type="ORF">CLO192961_LOCUS298467</name>
</gene>
<proteinExistence type="predicted"/>
<accession>A0ABY6UII4</accession>
<comment type="caution">
    <text evidence="3">The sequence shown here is derived from an EMBL/GenBank/DDBJ whole genome shotgun (WGS) entry which is preliminary data.</text>
</comment>
<sequence length="529" mass="59819">MDEAVATGYNSNPSSHAHQAKQRNRDHESPDGHDLFTEERHMASTFASQRQNDVKGVRHIIRTQITEPQDEALSKIENDSQGRALIGFSRGAHQERQLIGTPEDLREGNSQIITRNDNAKKPSGGVFHGIASYLRSDRTEEPSNNIENRIANLEAELRCKDTELKKAEAHIHEQGIIHQHRVKELKQKWKNQCKAIWQESSHFEVQFKTTAAQLEVAKKEIEQQEAVITSIRGRQISDLASDVSNDLPDDKVREALRVFFQGDFFSWCSDLCAPELREPDQVAARLRSMHLLSTNEAYLRSPEFLRLDLKLGDGEASLPLLQGALSSFLCREFLTSPYFLADINAELHGGSQVAPSSALTALESTFLKMQPEVAMDWRINTLQTLERSMPMTTEAAEYLATVFLENFQFLINDVYWDDKDAKTDLIKMVLSFASLSLRLWQKRGNINVHYINDFANVPFQWRSPLMDADPQALATLGAQTDGRPIALLMRPGIVSLPLRRSDDVQAEISWLRALAWISSRVDGDETMGQ</sequence>
<evidence type="ECO:0000256" key="2">
    <source>
        <dbReference type="SAM" id="MobiDB-lite"/>
    </source>
</evidence>
<keyword evidence="4" id="KW-1185">Reference proteome</keyword>
<dbReference type="EMBL" id="CABFNS010000828">
    <property type="protein sequence ID" value="VUC31052.1"/>
    <property type="molecule type" value="Genomic_DNA"/>
</dbReference>
<evidence type="ECO:0000256" key="1">
    <source>
        <dbReference type="SAM" id="Coils"/>
    </source>
</evidence>
<feature type="compositionally biased region" description="Polar residues" evidence="2">
    <location>
        <begin position="8"/>
        <end position="17"/>
    </location>
</feature>
<feature type="coiled-coil region" evidence="1">
    <location>
        <begin position="143"/>
        <end position="170"/>
    </location>
</feature>